<dbReference type="InterPro" id="IPR039422">
    <property type="entry name" value="MarR/SlyA-like"/>
</dbReference>
<proteinExistence type="predicted"/>
<evidence type="ECO:0000256" key="3">
    <source>
        <dbReference type="ARBA" id="ARBA00023163"/>
    </source>
</evidence>
<dbReference type="SUPFAM" id="SSF46785">
    <property type="entry name" value="Winged helix' DNA-binding domain"/>
    <property type="match status" value="1"/>
</dbReference>
<dbReference type="Pfam" id="PF01047">
    <property type="entry name" value="MarR"/>
    <property type="match status" value="1"/>
</dbReference>
<reference evidence="5 6" key="1">
    <citation type="submission" date="2022-10" db="EMBL/GenBank/DDBJ databases">
        <title>Comparative genomic analysis of Cohnella hashimotonis sp. nov., isolated from the International Space Station.</title>
        <authorList>
            <person name="Simpson A."/>
            <person name="Venkateswaran K."/>
        </authorList>
    </citation>
    <scope>NUCLEOTIDE SEQUENCE [LARGE SCALE GENOMIC DNA]</scope>
    <source>
        <strain evidence="5 6">DSM 18997</strain>
    </source>
</reference>
<dbReference type="RefSeq" id="WP_277568034.1">
    <property type="nucleotide sequence ID" value="NZ_JAPDHZ010000006.1"/>
</dbReference>
<dbReference type="GO" id="GO:0006950">
    <property type="term" value="P:response to stress"/>
    <property type="evidence" value="ECO:0007669"/>
    <property type="project" value="TreeGrafter"/>
</dbReference>
<gene>
    <name evidence="5" type="ORF">OMP38_28160</name>
</gene>
<evidence type="ECO:0000313" key="6">
    <source>
        <dbReference type="Proteomes" id="UP001153387"/>
    </source>
</evidence>
<dbReference type="InterPro" id="IPR000835">
    <property type="entry name" value="HTH_MarR-typ"/>
</dbReference>
<dbReference type="EMBL" id="JAPDHZ010000006">
    <property type="protein sequence ID" value="MDG0794279.1"/>
    <property type="molecule type" value="Genomic_DNA"/>
</dbReference>
<dbReference type="PANTHER" id="PTHR33164:SF64">
    <property type="entry name" value="TRANSCRIPTIONAL REGULATOR SLYA"/>
    <property type="match status" value="1"/>
</dbReference>
<evidence type="ECO:0000313" key="5">
    <source>
        <dbReference type="EMBL" id="MDG0794279.1"/>
    </source>
</evidence>
<evidence type="ECO:0000259" key="4">
    <source>
        <dbReference type="PROSITE" id="PS50995"/>
    </source>
</evidence>
<keyword evidence="6" id="KW-1185">Reference proteome</keyword>
<dbReference type="AlphaFoldDB" id="A0A9X4KL51"/>
<sequence length="150" mass="16742">MSTAFEDAEDSPGFLLWQTTNMWQREMRKALEPFGLTHPQFVLLFSCHFMNGQAEWAGRLTQVQLAQNVRMDVNVTSQVLRKLEQQGFVRRGPHPTDTRAHAIAATPAGSELANRAVQAVEAADRAFFSVLGTETRELLGMLTKLAGRRG</sequence>
<dbReference type="GO" id="GO:0003677">
    <property type="term" value="F:DNA binding"/>
    <property type="evidence" value="ECO:0007669"/>
    <property type="project" value="UniProtKB-KW"/>
</dbReference>
<keyword evidence="3" id="KW-0804">Transcription</keyword>
<dbReference type="Gene3D" id="1.10.10.10">
    <property type="entry name" value="Winged helix-like DNA-binding domain superfamily/Winged helix DNA-binding domain"/>
    <property type="match status" value="1"/>
</dbReference>
<accession>A0A9X4KL51</accession>
<dbReference type="PANTHER" id="PTHR33164">
    <property type="entry name" value="TRANSCRIPTIONAL REGULATOR, MARR FAMILY"/>
    <property type="match status" value="1"/>
</dbReference>
<dbReference type="Proteomes" id="UP001153387">
    <property type="component" value="Unassembled WGS sequence"/>
</dbReference>
<dbReference type="PROSITE" id="PS50995">
    <property type="entry name" value="HTH_MARR_2"/>
    <property type="match status" value="1"/>
</dbReference>
<protein>
    <submittedName>
        <fullName evidence="5">MarR family transcriptional regulator</fullName>
    </submittedName>
</protein>
<evidence type="ECO:0000256" key="1">
    <source>
        <dbReference type="ARBA" id="ARBA00023015"/>
    </source>
</evidence>
<dbReference type="SMART" id="SM00347">
    <property type="entry name" value="HTH_MARR"/>
    <property type="match status" value="1"/>
</dbReference>
<keyword evidence="1" id="KW-0805">Transcription regulation</keyword>
<evidence type="ECO:0000256" key="2">
    <source>
        <dbReference type="ARBA" id="ARBA00023125"/>
    </source>
</evidence>
<name>A0A9X4KL51_9BACL</name>
<dbReference type="GO" id="GO:0003700">
    <property type="term" value="F:DNA-binding transcription factor activity"/>
    <property type="evidence" value="ECO:0007669"/>
    <property type="project" value="InterPro"/>
</dbReference>
<keyword evidence="2" id="KW-0238">DNA-binding</keyword>
<dbReference type="InterPro" id="IPR036388">
    <property type="entry name" value="WH-like_DNA-bd_sf"/>
</dbReference>
<organism evidence="5 6">
    <name type="scientific">Cohnella ginsengisoli</name>
    <dbReference type="NCBI Taxonomy" id="425004"/>
    <lineage>
        <taxon>Bacteria</taxon>
        <taxon>Bacillati</taxon>
        <taxon>Bacillota</taxon>
        <taxon>Bacilli</taxon>
        <taxon>Bacillales</taxon>
        <taxon>Paenibacillaceae</taxon>
        <taxon>Cohnella</taxon>
    </lineage>
</organism>
<feature type="domain" description="HTH marR-type" evidence="4">
    <location>
        <begin position="1"/>
        <end position="147"/>
    </location>
</feature>
<comment type="caution">
    <text evidence="5">The sequence shown here is derived from an EMBL/GenBank/DDBJ whole genome shotgun (WGS) entry which is preliminary data.</text>
</comment>
<dbReference type="InterPro" id="IPR036390">
    <property type="entry name" value="WH_DNA-bd_sf"/>
</dbReference>